<proteinExistence type="predicted"/>
<protein>
    <recommendedName>
        <fullName evidence="1">Response regulatory domain-containing protein</fullName>
    </recommendedName>
</protein>
<dbReference type="GO" id="GO:0000160">
    <property type="term" value="P:phosphorelay signal transduction system"/>
    <property type="evidence" value="ECO:0007669"/>
    <property type="project" value="InterPro"/>
</dbReference>
<feature type="domain" description="Response regulatory" evidence="1">
    <location>
        <begin position="1"/>
        <end position="83"/>
    </location>
</feature>
<comment type="caution">
    <text evidence="2">The sequence shown here is derived from an EMBL/GenBank/DDBJ whole genome shotgun (WGS) entry which is preliminary data.</text>
</comment>
<dbReference type="PROSITE" id="PS50110">
    <property type="entry name" value="RESPONSE_REGULATORY"/>
    <property type="match status" value="1"/>
</dbReference>
<dbReference type="EMBL" id="LAZR01006798">
    <property type="protein sequence ID" value="KKM89574.1"/>
    <property type="molecule type" value="Genomic_DNA"/>
</dbReference>
<evidence type="ECO:0000313" key="2">
    <source>
        <dbReference type="EMBL" id="KKM89574.1"/>
    </source>
</evidence>
<dbReference type="Gene3D" id="3.40.50.2300">
    <property type="match status" value="1"/>
</dbReference>
<name>A0A0F9L426_9ZZZZ</name>
<accession>A0A0F9L426</accession>
<dbReference type="Pfam" id="PF00072">
    <property type="entry name" value="Response_reg"/>
    <property type="match status" value="1"/>
</dbReference>
<dbReference type="SUPFAM" id="SSF52172">
    <property type="entry name" value="CheY-like"/>
    <property type="match status" value="1"/>
</dbReference>
<dbReference type="InterPro" id="IPR001789">
    <property type="entry name" value="Sig_transdc_resp-reg_receiver"/>
</dbReference>
<evidence type="ECO:0000259" key="1">
    <source>
        <dbReference type="PROSITE" id="PS50110"/>
    </source>
</evidence>
<dbReference type="AlphaFoldDB" id="A0A0F9L426"/>
<feature type="non-terminal residue" evidence="2">
    <location>
        <position position="1"/>
    </location>
</feature>
<sequence length="185" mass="19641">LRAARRHLQVYRPSVVIADLGLPDGNGIDLIADLAKAQPRVDVLLAISGESFRAADAIAAGADGFMAKPIKSLVQFQQSVLAFLPADRQPKGPCVIGDEVVEPDHMAFQDDMAHIADVLGDKTDNKTLDYVAQFLSGVARIAHDKALEAAASALARKRALGHSADQEKAAITGLVQARLALRMAI</sequence>
<organism evidence="2">
    <name type="scientific">marine sediment metagenome</name>
    <dbReference type="NCBI Taxonomy" id="412755"/>
    <lineage>
        <taxon>unclassified sequences</taxon>
        <taxon>metagenomes</taxon>
        <taxon>ecological metagenomes</taxon>
    </lineage>
</organism>
<gene>
    <name evidence="2" type="ORF">LCGC14_1247270</name>
</gene>
<dbReference type="InterPro" id="IPR011006">
    <property type="entry name" value="CheY-like_superfamily"/>
</dbReference>
<reference evidence="2" key="1">
    <citation type="journal article" date="2015" name="Nature">
        <title>Complex archaea that bridge the gap between prokaryotes and eukaryotes.</title>
        <authorList>
            <person name="Spang A."/>
            <person name="Saw J.H."/>
            <person name="Jorgensen S.L."/>
            <person name="Zaremba-Niedzwiedzka K."/>
            <person name="Martijn J."/>
            <person name="Lind A.E."/>
            <person name="van Eijk R."/>
            <person name="Schleper C."/>
            <person name="Guy L."/>
            <person name="Ettema T.J."/>
        </authorList>
    </citation>
    <scope>NUCLEOTIDE SEQUENCE</scope>
</reference>